<evidence type="ECO:0000256" key="3">
    <source>
        <dbReference type="ARBA" id="ARBA00022473"/>
    </source>
</evidence>
<dbReference type="Pfam" id="PF17181">
    <property type="entry name" value="EPF"/>
    <property type="match status" value="1"/>
</dbReference>
<evidence type="ECO:0000256" key="7">
    <source>
        <dbReference type="RuleBase" id="RU367102"/>
    </source>
</evidence>
<gene>
    <name evidence="9" type="ORF">G2W53_044693</name>
</gene>
<keyword evidence="10" id="KW-1185">Reference proteome</keyword>
<reference evidence="9" key="1">
    <citation type="submission" date="2020-09" db="EMBL/GenBank/DDBJ databases">
        <title>Genome-Enabled Discovery of Anthraquinone Biosynthesis in Senna tora.</title>
        <authorList>
            <person name="Kang S.-H."/>
            <person name="Pandey R.P."/>
            <person name="Lee C.-M."/>
            <person name="Sim J.-S."/>
            <person name="Jeong J.-T."/>
            <person name="Choi B.-S."/>
            <person name="Jung M."/>
            <person name="Ginzburg D."/>
            <person name="Zhao K."/>
            <person name="Won S.Y."/>
            <person name="Oh T.-J."/>
            <person name="Yu Y."/>
            <person name="Kim N.-H."/>
            <person name="Lee O.R."/>
            <person name="Lee T.-H."/>
            <person name="Bashyal P."/>
            <person name="Kim T.-S."/>
            <person name="Lee W.-H."/>
            <person name="Kawkins C."/>
            <person name="Kim C.-K."/>
            <person name="Kim J.S."/>
            <person name="Ahn B.O."/>
            <person name="Rhee S.Y."/>
            <person name="Sohng J.K."/>
        </authorList>
    </citation>
    <scope>NUCLEOTIDE SEQUENCE</scope>
    <source>
        <tissue evidence="9">Leaf</tissue>
    </source>
</reference>
<evidence type="ECO:0000256" key="5">
    <source>
        <dbReference type="ARBA" id="ARBA00022729"/>
    </source>
</evidence>
<evidence type="ECO:0000256" key="1">
    <source>
        <dbReference type="ARBA" id="ARBA00004613"/>
    </source>
</evidence>
<evidence type="ECO:0000256" key="8">
    <source>
        <dbReference type="SAM" id="MobiDB-lite"/>
    </source>
</evidence>
<sequence>MKRKIRFLGGWEEDLVVACKELLHQPYPESNHRSQVIPQRKLLVLNCTDGNDDGGNSKIGREAKEGAHDVSSFNGQHRTQQVLTLPETQRLRRAISSLIEGTKKKGMKVQGVVISAKAQIGSRPPKCERRCTSCGHCEAVQVPIVPQFQSHRSHSAARKPSSSGTPSVTYSSRSDDLSNYKPMSWKCKCGNYFFNP</sequence>
<feature type="compositionally biased region" description="Low complexity" evidence="8">
    <location>
        <begin position="160"/>
        <end position="172"/>
    </location>
</feature>
<evidence type="ECO:0000313" key="10">
    <source>
        <dbReference type="Proteomes" id="UP000634136"/>
    </source>
</evidence>
<organism evidence="9 10">
    <name type="scientific">Senna tora</name>
    <dbReference type="NCBI Taxonomy" id="362788"/>
    <lineage>
        <taxon>Eukaryota</taxon>
        <taxon>Viridiplantae</taxon>
        <taxon>Streptophyta</taxon>
        <taxon>Embryophyta</taxon>
        <taxon>Tracheophyta</taxon>
        <taxon>Spermatophyta</taxon>
        <taxon>Magnoliopsida</taxon>
        <taxon>eudicotyledons</taxon>
        <taxon>Gunneridae</taxon>
        <taxon>Pentapetalae</taxon>
        <taxon>rosids</taxon>
        <taxon>fabids</taxon>
        <taxon>Fabales</taxon>
        <taxon>Fabaceae</taxon>
        <taxon>Caesalpinioideae</taxon>
        <taxon>Cassia clade</taxon>
        <taxon>Senna</taxon>
    </lineage>
</organism>
<dbReference type="Proteomes" id="UP000634136">
    <property type="component" value="Unassembled WGS sequence"/>
</dbReference>
<dbReference type="InterPro" id="IPR039455">
    <property type="entry name" value="EPFL"/>
</dbReference>
<keyword evidence="3 7" id="KW-0217">Developmental protein</keyword>
<evidence type="ECO:0000313" key="9">
    <source>
        <dbReference type="EMBL" id="KAF7800825.1"/>
    </source>
</evidence>
<evidence type="ECO:0000256" key="2">
    <source>
        <dbReference type="ARBA" id="ARBA00008127"/>
    </source>
</evidence>
<dbReference type="GO" id="GO:0010052">
    <property type="term" value="P:guard cell differentiation"/>
    <property type="evidence" value="ECO:0007669"/>
    <property type="project" value="UniProtKB-UniRule"/>
</dbReference>
<keyword evidence="4 7" id="KW-0964">Secreted</keyword>
<comment type="similarity">
    <text evidence="2 7">Belongs to the plant cysteine rich small secretory peptide family. Epidermal patterning factor subfamily.</text>
</comment>
<comment type="caution">
    <text evidence="9">The sequence shown here is derived from an EMBL/GenBank/DDBJ whole genome shotgun (WGS) entry which is preliminary data.</text>
</comment>
<protein>
    <recommendedName>
        <fullName evidence="7">Epidermal patterning factor-like protein</fullName>
    </recommendedName>
</protein>
<comment type="function">
    <text evidence="7">Controls stomatal patterning.</text>
</comment>
<proteinExistence type="inferred from homology"/>
<dbReference type="EMBL" id="JAAIUW010000153">
    <property type="protein sequence ID" value="KAF7800825.1"/>
    <property type="molecule type" value="Genomic_DNA"/>
</dbReference>
<name>A0A834VYB5_9FABA</name>
<evidence type="ECO:0000256" key="6">
    <source>
        <dbReference type="ARBA" id="ARBA00023157"/>
    </source>
</evidence>
<dbReference type="PANTHER" id="PTHR33109:SF95">
    <property type="entry name" value="EPIDERMAL PATTERNING FACTOR-LIKE PROTEIN"/>
    <property type="match status" value="1"/>
</dbReference>
<dbReference type="PANTHER" id="PTHR33109">
    <property type="entry name" value="EPIDERMAL PATTERNING FACTOR-LIKE PROTEIN 4"/>
    <property type="match status" value="1"/>
</dbReference>
<dbReference type="OrthoDB" id="614712at2759"/>
<dbReference type="AlphaFoldDB" id="A0A834VYB5"/>
<keyword evidence="6" id="KW-1015">Disulfide bond</keyword>
<accession>A0A834VYB5</accession>
<keyword evidence="5" id="KW-0732">Signal</keyword>
<comment type="subcellular location">
    <subcellularLocation>
        <location evidence="1 7">Secreted</location>
    </subcellularLocation>
</comment>
<dbReference type="GO" id="GO:0005576">
    <property type="term" value="C:extracellular region"/>
    <property type="evidence" value="ECO:0007669"/>
    <property type="project" value="UniProtKB-SubCell"/>
</dbReference>
<feature type="region of interest" description="Disordered" evidence="8">
    <location>
        <begin position="149"/>
        <end position="176"/>
    </location>
</feature>
<evidence type="ECO:0000256" key="4">
    <source>
        <dbReference type="ARBA" id="ARBA00022525"/>
    </source>
</evidence>